<dbReference type="AlphaFoldDB" id="A0AAV6X6D0"/>
<evidence type="ECO:0000256" key="1">
    <source>
        <dbReference type="SAM" id="Phobius"/>
    </source>
</evidence>
<accession>A0AAV6X6D0</accession>
<organism evidence="3 4">
    <name type="scientific">Buddleja alternifolia</name>
    <dbReference type="NCBI Taxonomy" id="168488"/>
    <lineage>
        <taxon>Eukaryota</taxon>
        <taxon>Viridiplantae</taxon>
        <taxon>Streptophyta</taxon>
        <taxon>Embryophyta</taxon>
        <taxon>Tracheophyta</taxon>
        <taxon>Spermatophyta</taxon>
        <taxon>Magnoliopsida</taxon>
        <taxon>eudicotyledons</taxon>
        <taxon>Gunneridae</taxon>
        <taxon>Pentapetalae</taxon>
        <taxon>asterids</taxon>
        <taxon>lamiids</taxon>
        <taxon>Lamiales</taxon>
        <taxon>Scrophulariaceae</taxon>
        <taxon>Buddlejeae</taxon>
        <taxon>Buddleja</taxon>
    </lineage>
</organism>
<dbReference type="GO" id="GO:0004497">
    <property type="term" value="F:monooxygenase activity"/>
    <property type="evidence" value="ECO:0007669"/>
    <property type="project" value="InterPro"/>
</dbReference>
<dbReference type="GO" id="GO:0020037">
    <property type="term" value="F:heme binding"/>
    <property type="evidence" value="ECO:0007669"/>
    <property type="project" value="InterPro"/>
</dbReference>
<gene>
    <name evidence="3" type="ORF">BUALT_Bualt08G0100600</name>
</gene>
<feature type="transmembrane region" description="Helical" evidence="1">
    <location>
        <begin position="6"/>
        <end position="32"/>
    </location>
</feature>
<dbReference type="Pfam" id="PF00481">
    <property type="entry name" value="PP2C"/>
    <property type="match status" value="1"/>
</dbReference>
<keyword evidence="4" id="KW-1185">Reference proteome</keyword>
<dbReference type="Gene3D" id="1.10.630.10">
    <property type="entry name" value="Cytochrome P450"/>
    <property type="match status" value="1"/>
</dbReference>
<proteinExistence type="predicted"/>
<dbReference type="Gene3D" id="3.60.40.10">
    <property type="entry name" value="PPM-type phosphatase domain"/>
    <property type="match status" value="1"/>
</dbReference>
<feature type="domain" description="PPM-type phosphatase" evidence="2">
    <location>
        <begin position="284"/>
        <end position="344"/>
    </location>
</feature>
<dbReference type="SUPFAM" id="SSF81606">
    <property type="entry name" value="PP2C-like"/>
    <property type="match status" value="1"/>
</dbReference>
<evidence type="ECO:0000259" key="2">
    <source>
        <dbReference type="Pfam" id="PF00481"/>
    </source>
</evidence>
<keyword evidence="1" id="KW-1133">Transmembrane helix</keyword>
<evidence type="ECO:0000313" key="4">
    <source>
        <dbReference type="Proteomes" id="UP000826271"/>
    </source>
</evidence>
<dbReference type="Proteomes" id="UP000826271">
    <property type="component" value="Unassembled WGS sequence"/>
</dbReference>
<comment type="caution">
    <text evidence="3">The sequence shown here is derived from an EMBL/GenBank/DDBJ whole genome shotgun (WGS) entry which is preliminary data.</text>
</comment>
<keyword evidence="1" id="KW-0472">Membrane</keyword>
<dbReference type="InterPro" id="IPR036457">
    <property type="entry name" value="PPM-type-like_dom_sf"/>
</dbReference>
<feature type="transmembrane region" description="Helical" evidence="1">
    <location>
        <begin position="53"/>
        <end position="71"/>
    </location>
</feature>
<keyword evidence="1" id="KW-0812">Transmembrane</keyword>
<dbReference type="InterPro" id="IPR036396">
    <property type="entry name" value="Cyt_P450_sf"/>
</dbReference>
<dbReference type="GO" id="GO:0005506">
    <property type="term" value="F:iron ion binding"/>
    <property type="evidence" value="ECO:0007669"/>
    <property type="project" value="InterPro"/>
</dbReference>
<dbReference type="EMBL" id="WHWC01000008">
    <property type="protein sequence ID" value="KAG8378078.1"/>
    <property type="molecule type" value="Genomic_DNA"/>
</dbReference>
<name>A0AAV6X6D0_9LAMI</name>
<evidence type="ECO:0000313" key="3">
    <source>
        <dbReference type="EMBL" id="KAG8378078.1"/>
    </source>
</evidence>
<dbReference type="InterPro" id="IPR001932">
    <property type="entry name" value="PPM-type_phosphatase-like_dom"/>
</dbReference>
<dbReference type="GO" id="GO:0016705">
    <property type="term" value="F:oxidoreductase activity, acting on paired donors, with incorporation or reduction of molecular oxygen"/>
    <property type="evidence" value="ECO:0007669"/>
    <property type="project" value="InterPro"/>
</dbReference>
<protein>
    <recommendedName>
        <fullName evidence="2">PPM-type phosphatase domain-containing protein</fullName>
    </recommendedName>
</protein>
<sequence length="345" mass="39011">MLYVNYKFLALVISDAVDYCVLVLLLLVLYSLGCEVCGCRALGLYFRVLEAPLVYLGKQLIAAIFAILSTWKSMLTLVHPLWVCGKWSPRACSWCHHANNIEELSEQLIGAVRVSHIELSSAIVLNLNTPTEKRPKVRKKLSDEGGSAGDFSVAIHEFQVDSRMIWWCILRKGLQNLDRDNVASVLLLLLRIRRVTWFKAGHKMLSVSIALAVYFMKGCPTVVQQLRMEIAKATKETGYTELSWEEYKKMKFTQYIASCGGQNIFLWKGKWTEANSLLEARNKCSVVLIGKGKAMTLTNDHRLGREDERARTENLGVFLHYHNGVWQVNGSIAVSRAFGNVHLED</sequence>
<reference evidence="3" key="1">
    <citation type="submission" date="2019-10" db="EMBL/GenBank/DDBJ databases">
        <authorList>
            <person name="Zhang R."/>
            <person name="Pan Y."/>
            <person name="Wang J."/>
            <person name="Ma R."/>
            <person name="Yu S."/>
        </authorList>
    </citation>
    <scope>NUCLEOTIDE SEQUENCE</scope>
    <source>
        <strain evidence="3">LA-IB0</strain>
        <tissue evidence="3">Leaf</tissue>
    </source>
</reference>